<proteinExistence type="predicted"/>
<reference evidence="2" key="1">
    <citation type="journal article" date="2017" name="Science">
        <title>Giant viruses with an expanded complement of translation system components.</title>
        <authorList>
            <person name="Schulz F."/>
            <person name="Yutin N."/>
            <person name="Ivanova N.N."/>
            <person name="Ortega D.R."/>
            <person name="Lee T.K."/>
            <person name="Vierheilig J."/>
            <person name="Daims H."/>
            <person name="Horn M."/>
            <person name="Wagner M."/>
            <person name="Jensen G.J."/>
            <person name="Kyrpides N.C."/>
            <person name="Koonin E.V."/>
            <person name="Woyke T."/>
        </authorList>
    </citation>
    <scope>NUCLEOTIDE SEQUENCE</scope>
    <source>
        <strain evidence="2">KNV1</strain>
    </source>
</reference>
<dbReference type="EMBL" id="KY684111">
    <property type="protein sequence ID" value="ARF12271.1"/>
    <property type="molecule type" value="Genomic_DNA"/>
</dbReference>
<evidence type="ECO:0000256" key="1">
    <source>
        <dbReference type="SAM" id="Phobius"/>
    </source>
</evidence>
<accession>A0A1V0SKS5</accession>
<name>A0A1V0SKS5_9VIRU</name>
<sequence length="141" mass="15581">MSAFSLIAILSLSAFTCCLSFGTYLWTSSNILLASFVLSSSTLLLTFVLGFLIMVYQKKTANDEFNICCCNLFNVFMMIIYVMFVGSFLITFGGIINAFVSDQTTQYIIFGAYGLVLLIIIVGSISIACVRKINPRINEIL</sequence>
<feature type="transmembrane region" description="Helical" evidence="1">
    <location>
        <begin position="107"/>
        <end position="130"/>
    </location>
</feature>
<gene>
    <name evidence="2" type="ORF">Klosneuvirus_4_86</name>
</gene>
<organism evidence="2">
    <name type="scientific">Klosneuvirus KNV1</name>
    <dbReference type="NCBI Taxonomy" id="1977640"/>
    <lineage>
        <taxon>Viruses</taxon>
        <taxon>Varidnaviria</taxon>
        <taxon>Bamfordvirae</taxon>
        <taxon>Nucleocytoviricota</taxon>
        <taxon>Megaviricetes</taxon>
        <taxon>Imitervirales</taxon>
        <taxon>Mimiviridae</taxon>
        <taxon>Klosneuvirinae</taxon>
        <taxon>Klosneuvirus</taxon>
    </lineage>
</organism>
<evidence type="ECO:0000313" key="2">
    <source>
        <dbReference type="EMBL" id="ARF12271.1"/>
    </source>
</evidence>
<keyword evidence="1" id="KW-0472">Membrane</keyword>
<feature type="transmembrane region" description="Helical" evidence="1">
    <location>
        <begin position="68"/>
        <end position="95"/>
    </location>
</feature>
<keyword evidence="1" id="KW-1133">Transmembrane helix</keyword>
<keyword evidence="1" id="KW-0812">Transmembrane</keyword>
<feature type="transmembrane region" description="Helical" evidence="1">
    <location>
        <begin position="30"/>
        <end position="56"/>
    </location>
</feature>
<protein>
    <submittedName>
        <fullName evidence="2">Uncharacterized protein</fullName>
    </submittedName>
</protein>